<evidence type="ECO:0000256" key="11">
    <source>
        <dbReference type="ARBA" id="ARBA00023065"/>
    </source>
</evidence>
<dbReference type="Pfam" id="PF08399">
    <property type="entry name" value="VWA_N"/>
    <property type="match status" value="1"/>
</dbReference>
<evidence type="ECO:0000256" key="1">
    <source>
        <dbReference type="ARBA" id="ARBA00004479"/>
    </source>
</evidence>
<keyword evidence="12" id="KW-0472">Membrane</keyword>
<evidence type="ECO:0000256" key="9">
    <source>
        <dbReference type="ARBA" id="ARBA00022882"/>
    </source>
</evidence>
<dbReference type="OrthoDB" id="10054666at2759"/>
<name>A0A6P4Y686_BRABE</name>
<dbReference type="PANTHER" id="PTHR10166:SF43">
    <property type="entry name" value="VWA N-TERMINAL DOMAIN-CONTAINING PROTEIN"/>
    <property type="match status" value="1"/>
</dbReference>
<dbReference type="GO" id="GO:0005245">
    <property type="term" value="F:voltage-gated calcium channel activity"/>
    <property type="evidence" value="ECO:0007669"/>
    <property type="project" value="TreeGrafter"/>
</dbReference>
<dbReference type="InterPro" id="IPR051173">
    <property type="entry name" value="Ca_channel_alpha-2/delta"/>
</dbReference>
<evidence type="ECO:0000256" key="4">
    <source>
        <dbReference type="ARBA" id="ARBA00022568"/>
    </source>
</evidence>
<dbReference type="GeneID" id="109465163"/>
<keyword evidence="11" id="KW-0406">Ion transport</keyword>
<reference evidence="17" key="1">
    <citation type="submission" date="2025-08" db="UniProtKB">
        <authorList>
            <consortium name="RefSeq"/>
        </authorList>
    </citation>
    <scope>IDENTIFICATION</scope>
    <source>
        <tissue evidence="17">Gonad</tissue>
    </source>
</reference>
<evidence type="ECO:0000313" key="16">
    <source>
        <dbReference type="Proteomes" id="UP000515135"/>
    </source>
</evidence>
<sequence length="1098" mass="124545">MSLSKCNAVRELATDGLKTSHIQKFYDLAGYAPESKDGNDIVRTVQERLGDYFSKKEAATRRIAEAVVHFHDEAYLRGQQDLPILSDLPLDIYRDADIPSRLPTPLTFSTYFKQHVNKSYSVVKISDEVPRDDNATVNTVVYTSGLDEVFKNNSKEDELLRWQYFGSSNGLLRLYPGREWDTNFAGFYNDYDPRIRPWYIAATSGAKDVVVVLDCSHSMIGEKFDIAKAVAKTILNTLTKQDFVNVVCARASHWDETGRWHQHDTEVLSCQQNRLVPASTAHRKDLIQKIDGLQAGGTSEMKKGFEIAFDLLSTTSRTTCQSLIVMVTDGKDMDGGKVRCGPGYYTRSGYVPGPKCRYDWRIVWDRVAELQETLRPKARIFSYLTVDDGEEFPGKLACDNRGSMKKLFDTNNIISQMDNYFDFLSANVQTDQGRWTAPYLDAWGLGLMVTFTVPAISKITNKAIGVAGVDATLEEIENILVNDQWGSVYTFLINNEGETIFHPLLRPSTQLVDDPIFIPIRQLEMPNGKPEKFLEVEEAMKRGKRGSLYIKDAIRGIPKGDFQDGVKVIVGPATYYYTALNDSVYAFAFNLADTDKNFRHPKEPKKTPKIPTSYYNLLTAYNVTRGHFNTSVREQLGSSWGAVREQFQEAWESLDVKFNERRYPKLFVSYEHSTFRLAPKCYCNPNKFLFDVDMAKETIDAHTFMNSDTTDEGCSTSHDHNENAKNITYEKNIRADVLITSQIEEIWKNRDFEGLVDVKWTYIGCRSGVFRTYPGHRSRRTYDPTGRPWYHRAITNPHKITISNAYLDAAGVGKVVTLSRAIFEGMPIPDQDECENATAMGKGLPGGCHCERDSECLSDYCYISEAPGSNQHLPRCASDKVQAVGGLDILYNDFHDHIYNMMQSSDFKKSCGQNYTCPNGEPGCQTRCYLFDNFANLVTDQDFLSLSNLDEREYHRVSLGRKEGEVMMELIYKHKFFERKEQIDFQGACSVSPYSPKVTLEGIPTTPRSQDDYFRNKGPIPKFSNEFGCIQDVVGFLANVSALGPTKMIMGNISGPCTSGFYYVIALPRTNLFLLVIENWTNHKESLFYNFNCRIQNS</sequence>
<evidence type="ECO:0000256" key="12">
    <source>
        <dbReference type="ARBA" id="ARBA00023136"/>
    </source>
</evidence>
<evidence type="ECO:0000256" key="7">
    <source>
        <dbReference type="ARBA" id="ARBA00022729"/>
    </source>
</evidence>
<keyword evidence="3" id="KW-0813">Transport</keyword>
<dbReference type="Gene3D" id="3.40.50.410">
    <property type="entry name" value="von Willebrand factor, type A domain"/>
    <property type="match status" value="1"/>
</dbReference>
<dbReference type="Pfam" id="PF00092">
    <property type="entry name" value="VWA"/>
    <property type="match status" value="1"/>
</dbReference>
<keyword evidence="8" id="KW-0106">Calcium</keyword>
<evidence type="ECO:0000256" key="5">
    <source>
        <dbReference type="ARBA" id="ARBA00022673"/>
    </source>
</evidence>
<proteinExistence type="inferred from homology"/>
<feature type="domain" description="VWFA" evidence="15">
    <location>
        <begin position="208"/>
        <end position="424"/>
    </location>
</feature>
<dbReference type="SUPFAM" id="SSF53300">
    <property type="entry name" value="vWA-like"/>
    <property type="match status" value="1"/>
</dbReference>
<dbReference type="FunFam" id="3.30.450.20:FF:000267">
    <property type="entry name" value="Voltage-dependent calcium channel subunit alpha-2/delta-1"/>
    <property type="match status" value="1"/>
</dbReference>
<keyword evidence="14" id="KW-0407">Ion channel</keyword>
<dbReference type="Pfam" id="PF22673">
    <property type="entry name" value="MCP-like_PDC_1"/>
    <property type="match status" value="1"/>
</dbReference>
<evidence type="ECO:0000256" key="8">
    <source>
        <dbReference type="ARBA" id="ARBA00022837"/>
    </source>
</evidence>
<evidence type="ECO:0000256" key="10">
    <source>
        <dbReference type="ARBA" id="ARBA00022989"/>
    </source>
</evidence>
<keyword evidence="6" id="KW-0812">Transmembrane</keyword>
<gene>
    <name evidence="17" type="primary">LOC109465163</name>
</gene>
<dbReference type="GO" id="GO:0005891">
    <property type="term" value="C:voltage-gated calcium channel complex"/>
    <property type="evidence" value="ECO:0007669"/>
    <property type="project" value="TreeGrafter"/>
</dbReference>
<keyword evidence="5" id="KW-0107">Calcium channel</keyword>
<keyword evidence="10" id="KW-1133">Transmembrane helix</keyword>
<dbReference type="PANTHER" id="PTHR10166">
    <property type="entry name" value="VOLTAGE-DEPENDENT CALCIUM CHANNEL SUBUNIT ALPHA-2/DELTA-RELATED"/>
    <property type="match status" value="1"/>
</dbReference>
<dbReference type="InterPro" id="IPR036465">
    <property type="entry name" value="vWFA_dom_sf"/>
</dbReference>
<keyword evidence="9" id="KW-0851">Voltage-gated channel</keyword>
<dbReference type="InterPro" id="IPR002035">
    <property type="entry name" value="VWF_A"/>
</dbReference>
<keyword evidence="7" id="KW-0732">Signal</keyword>
<accession>A0A6P4Y686</accession>
<dbReference type="PROSITE" id="PS50234">
    <property type="entry name" value="VWFA"/>
    <property type="match status" value="1"/>
</dbReference>
<keyword evidence="16" id="KW-1185">Reference proteome</keyword>
<protein>
    <submittedName>
        <fullName evidence="17">Uncharacterized protein LOC109465163</fullName>
    </submittedName>
</protein>
<evidence type="ECO:0000313" key="17">
    <source>
        <dbReference type="RefSeq" id="XP_019617869.1"/>
    </source>
</evidence>
<comment type="subcellular location">
    <subcellularLocation>
        <location evidence="1">Membrane</location>
        <topology evidence="1">Single-pass type I membrane protein</topology>
    </subcellularLocation>
</comment>
<evidence type="ECO:0000256" key="2">
    <source>
        <dbReference type="ARBA" id="ARBA00007060"/>
    </source>
</evidence>
<organism evidence="16 17">
    <name type="scientific">Branchiostoma belcheri</name>
    <name type="common">Amphioxus</name>
    <dbReference type="NCBI Taxonomy" id="7741"/>
    <lineage>
        <taxon>Eukaryota</taxon>
        <taxon>Metazoa</taxon>
        <taxon>Chordata</taxon>
        <taxon>Cephalochordata</taxon>
        <taxon>Leptocardii</taxon>
        <taxon>Amphioxiformes</taxon>
        <taxon>Branchiostomatidae</taxon>
        <taxon>Branchiostoma</taxon>
    </lineage>
</organism>
<dbReference type="RefSeq" id="XP_019617869.1">
    <property type="nucleotide sequence ID" value="XM_019762310.1"/>
</dbReference>
<evidence type="ECO:0000259" key="15">
    <source>
        <dbReference type="PROSITE" id="PS50234"/>
    </source>
</evidence>
<dbReference type="Gene3D" id="3.30.450.20">
    <property type="entry name" value="PAS domain"/>
    <property type="match status" value="2"/>
</dbReference>
<keyword evidence="13" id="KW-0325">Glycoprotein</keyword>
<dbReference type="AlphaFoldDB" id="A0A6P4Y686"/>
<keyword evidence="4" id="KW-0109">Calcium transport</keyword>
<dbReference type="KEGG" id="bbel:109465163"/>
<evidence type="ECO:0000256" key="6">
    <source>
        <dbReference type="ARBA" id="ARBA00022692"/>
    </source>
</evidence>
<evidence type="ECO:0000256" key="3">
    <source>
        <dbReference type="ARBA" id="ARBA00022448"/>
    </source>
</evidence>
<evidence type="ECO:0000256" key="13">
    <source>
        <dbReference type="ARBA" id="ARBA00023180"/>
    </source>
</evidence>
<comment type="similarity">
    <text evidence="2">Belongs to the calcium channel subunit alpha-2/delta family.</text>
</comment>
<dbReference type="FunFam" id="3.40.50.410:FF:000260">
    <property type="entry name" value="Predicted protein"/>
    <property type="match status" value="1"/>
</dbReference>
<evidence type="ECO:0000256" key="14">
    <source>
        <dbReference type="ARBA" id="ARBA00023303"/>
    </source>
</evidence>
<dbReference type="Proteomes" id="UP000515135">
    <property type="component" value="Unplaced"/>
</dbReference>
<dbReference type="InterPro" id="IPR013608">
    <property type="entry name" value="VWA_N"/>
</dbReference>